<dbReference type="Pfam" id="PF01996">
    <property type="entry name" value="F420_ligase"/>
    <property type="match status" value="1"/>
</dbReference>
<keyword evidence="1" id="KW-0436">Ligase</keyword>
<dbReference type="Proteomes" id="UP000001382">
    <property type="component" value="Chromosome"/>
</dbReference>
<dbReference type="STRING" id="526225.Gobs_4305"/>
<gene>
    <name evidence="10" type="ordered locus">Gobs_4305</name>
</gene>
<name>D2SFL3_GEOOG</name>
<dbReference type="RefSeq" id="WP_012950292.1">
    <property type="nucleotide sequence ID" value="NC_013757.1"/>
</dbReference>
<dbReference type="EMBL" id="CP001867">
    <property type="protein sequence ID" value="ADB76867.1"/>
    <property type="molecule type" value="Genomic_DNA"/>
</dbReference>
<dbReference type="Gene3D" id="3.30.1330.100">
    <property type="entry name" value="CofE-like"/>
    <property type="match status" value="1"/>
</dbReference>
<keyword evidence="4" id="KW-0460">Magnesium</keyword>
<dbReference type="SUPFAM" id="SSF144010">
    <property type="entry name" value="CofE-like"/>
    <property type="match status" value="1"/>
</dbReference>
<evidence type="ECO:0000256" key="7">
    <source>
        <dbReference type="ARBA" id="ARBA00023211"/>
    </source>
</evidence>
<dbReference type="NCBIfam" id="TIGR01916">
    <property type="entry name" value="F420_cofE"/>
    <property type="match status" value="1"/>
</dbReference>
<dbReference type="KEGG" id="gob:Gobs_4305"/>
<dbReference type="GO" id="GO:0046872">
    <property type="term" value="F:metal ion binding"/>
    <property type="evidence" value="ECO:0007669"/>
    <property type="project" value="UniProtKB-KW"/>
</dbReference>
<dbReference type="GO" id="GO:0005525">
    <property type="term" value="F:GTP binding"/>
    <property type="evidence" value="ECO:0007669"/>
    <property type="project" value="UniProtKB-KW"/>
</dbReference>
<organism evidence="10 11">
    <name type="scientific">Geodermatophilus obscurus (strain ATCC 25078 / DSM 43160 / JCM 3152 / CCUG 61914 / KCC A-0152 / KCTC 9177 / NBRC 13315 / NRRL B-3577 / G-20)</name>
    <dbReference type="NCBI Taxonomy" id="526225"/>
    <lineage>
        <taxon>Bacteria</taxon>
        <taxon>Bacillati</taxon>
        <taxon>Actinomycetota</taxon>
        <taxon>Actinomycetes</taxon>
        <taxon>Geodermatophilales</taxon>
        <taxon>Geodermatophilaceae</taxon>
        <taxon>Geodermatophilus</taxon>
    </lineage>
</organism>
<dbReference type="InterPro" id="IPR008225">
    <property type="entry name" value="F420-0_g-glutamyl_ligase"/>
</dbReference>
<evidence type="ECO:0000256" key="3">
    <source>
        <dbReference type="ARBA" id="ARBA00022741"/>
    </source>
</evidence>
<evidence type="ECO:0000256" key="2">
    <source>
        <dbReference type="ARBA" id="ARBA00022723"/>
    </source>
</evidence>
<evidence type="ECO:0000256" key="1">
    <source>
        <dbReference type="ARBA" id="ARBA00022598"/>
    </source>
</evidence>
<dbReference type="GO" id="GO:0052618">
    <property type="term" value="F:coenzyme F420-0:L-glutamate ligase activity"/>
    <property type="evidence" value="ECO:0007669"/>
    <property type="project" value="TreeGrafter"/>
</dbReference>
<feature type="compositionally biased region" description="Basic and acidic residues" evidence="8">
    <location>
        <begin position="13"/>
        <end position="26"/>
    </location>
</feature>
<keyword evidence="3" id="KW-0547">Nucleotide-binding</keyword>
<protein>
    <submittedName>
        <fullName evidence="10">F420-dependent oxidoreductase</fullName>
    </submittedName>
</protein>
<reference evidence="11" key="2">
    <citation type="submission" date="2010-01" db="EMBL/GenBank/DDBJ databases">
        <title>The complete genome of Geodermatophilus obscurus DSM 43160.</title>
        <authorList>
            <consortium name="US DOE Joint Genome Institute (JGI-PGF)"/>
            <person name="Lucas S."/>
            <person name="Copeland A."/>
            <person name="Lapidus A."/>
            <person name="Glavina del Rio T."/>
            <person name="Dalin E."/>
            <person name="Tice H."/>
            <person name="Bruce D."/>
            <person name="Goodwin L."/>
            <person name="Pitluck S."/>
            <person name="Kyrpides N."/>
            <person name="Mavromatis K."/>
            <person name="Ivanova N."/>
            <person name="Munk A.C."/>
            <person name="Brettin T."/>
            <person name="Detter J.C."/>
            <person name="Han C."/>
            <person name="Larimer F."/>
            <person name="Land M."/>
            <person name="Hauser L."/>
            <person name="Markowitz V."/>
            <person name="Cheng J.-F."/>
            <person name="Hugenholtz P."/>
            <person name="Woyke T."/>
            <person name="Wu D."/>
            <person name="Jando M."/>
            <person name="Schneider S."/>
            <person name="Klenk H.-P."/>
            <person name="Eisen J.A."/>
        </authorList>
    </citation>
    <scope>NUCLEOTIDE SEQUENCE [LARGE SCALE GENOMIC DNA]</scope>
    <source>
        <strain evidence="11">ATCC 25078 / DSM 43160 / JCM 3152 / KCC A-0152 / KCTC 9177 / NBRC 13315 / NRRL B-3577 / G-20</strain>
    </source>
</reference>
<keyword evidence="11" id="KW-1185">Reference proteome</keyword>
<sequence length="387" mass="39766">MSEEGPSCPPPRPRPEARPERARGEEDGVLPPAGGPPPAVPGGISIHPVAGLPEFSPGDDLAAAVAGAAPWLADGDVVVVTSKVVSKVEGRLVPVAPGEDREAVRQRAIDAQTVRVVARRGPLKIVETPQGWVVAAAGIDASNVSGDALVLLPEDADASARALRDRLREMLGVEVAVIVSDTFGRTWRDGLTDVAVGSAGIPALVDHRGAVDAHGNRLETTQVALVDELAAAADLVKGKLAGIPVAVVRGLPFDPPDEDAGTRPLVRLGPGDLFPYGSRDLVATRVPGADLVPRDGELDAVAAAFRVATAALPEFPVVLRYGGEGDGVVDVHLPERATTTAALNLGALVGAVVIQLHAEGWTTRWEPVGTPGGSSLVGRLWLGSPAS</sequence>
<feature type="region of interest" description="Disordered" evidence="8">
    <location>
        <begin position="1"/>
        <end position="45"/>
    </location>
</feature>
<evidence type="ECO:0000256" key="8">
    <source>
        <dbReference type="SAM" id="MobiDB-lite"/>
    </source>
</evidence>
<dbReference type="NCBIfam" id="NF009810">
    <property type="entry name" value="PRK13294.1"/>
    <property type="match status" value="1"/>
</dbReference>
<dbReference type="OrthoDB" id="9788295at2"/>
<evidence type="ECO:0000256" key="5">
    <source>
        <dbReference type="ARBA" id="ARBA00022958"/>
    </source>
</evidence>
<dbReference type="HOGENOM" id="CLU_051152_0_0_11"/>
<dbReference type="PANTHER" id="PTHR47917:SF1">
    <property type="entry name" value="COENZYME F420:L-GLUTAMATE LIGASE"/>
    <property type="match status" value="1"/>
</dbReference>
<evidence type="ECO:0000256" key="4">
    <source>
        <dbReference type="ARBA" id="ARBA00022842"/>
    </source>
</evidence>
<dbReference type="PANTHER" id="PTHR47917">
    <property type="match status" value="1"/>
</dbReference>
<accession>D2SFL3</accession>
<dbReference type="Gene3D" id="3.90.1660.10">
    <property type="entry name" value="CofE-like domain"/>
    <property type="match status" value="1"/>
</dbReference>
<evidence type="ECO:0000313" key="10">
    <source>
        <dbReference type="EMBL" id="ADB76867.1"/>
    </source>
</evidence>
<proteinExistence type="predicted"/>
<keyword evidence="2" id="KW-0479">Metal-binding</keyword>
<keyword evidence="7" id="KW-0464">Manganese</keyword>
<evidence type="ECO:0000313" key="11">
    <source>
        <dbReference type="Proteomes" id="UP000001382"/>
    </source>
</evidence>
<evidence type="ECO:0000256" key="6">
    <source>
        <dbReference type="ARBA" id="ARBA00023134"/>
    </source>
</evidence>
<dbReference type="InterPro" id="IPR002847">
    <property type="entry name" value="F420-0_gamma-glut_ligase-dom"/>
</dbReference>
<keyword evidence="5" id="KW-0630">Potassium</keyword>
<reference evidence="10 11" key="1">
    <citation type="journal article" date="2010" name="Stand. Genomic Sci.">
        <title>Complete genome sequence of Geodermatophilus obscurus type strain (G-20).</title>
        <authorList>
            <person name="Ivanova N."/>
            <person name="Sikorski J."/>
            <person name="Jando M."/>
            <person name="Munk C."/>
            <person name="Lapidus A."/>
            <person name="Glavina Del Rio T."/>
            <person name="Copeland A."/>
            <person name="Tice H."/>
            <person name="Cheng J.-F."/>
            <person name="Lucas S."/>
            <person name="Chen F."/>
            <person name="Nolan M."/>
            <person name="Bruce D."/>
            <person name="Goodwin L."/>
            <person name="Pitluck S."/>
            <person name="Mavromatis K."/>
            <person name="Mikhailova N."/>
            <person name="Pati A."/>
            <person name="Chen A."/>
            <person name="Palaniappan K."/>
            <person name="Land M."/>
            <person name="Hauser L."/>
            <person name="Chang Y.-J."/>
            <person name="Jeffries C.D."/>
            <person name="Meincke L."/>
            <person name="Brettin T."/>
            <person name="Detter J.C."/>
            <person name="Detter J.C."/>
            <person name="Rohde M."/>
            <person name="Goeker M."/>
            <person name="Bristow J."/>
            <person name="Eisen J.A."/>
            <person name="Markowitz V."/>
            <person name="Hugenholtz P."/>
            <person name="Kyrpides N.C."/>
            <person name="Klenk H.-P."/>
        </authorList>
    </citation>
    <scope>NUCLEOTIDE SEQUENCE [LARGE SCALE GENOMIC DNA]</scope>
    <source>
        <strain evidence="11">ATCC 25078 / DSM 43160 / JCM 3152 / KCC A-0152 / KCTC 9177 / NBRC 13315 / NRRL B-3577 / G-20</strain>
    </source>
</reference>
<dbReference type="eggNOG" id="COG1478">
    <property type="taxonomic scope" value="Bacteria"/>
</dbReference>
<keyword evidence="6" id="KW-0342">GTP-binding</keyword>
<feature type="domain" description="Coenzyme F420:L-glutamate ligase-like" evidence="9">
    <location>
        <begin position="52"/>
        <end position="250"/>
    </location>
</feature>
<dbReference type="AlphaFoldDB" id="D2SFL3"/>
<evidence type="ECO:0000259" key="9">
    <source>
        <dbReference type="Pfam" id="PF01996"/>
    </source>
</evidence>